<sequence length="494" mass="52346">MNTMRVQVMTLLLLLLIVVGLPRATSGWSATLQKVTVLTRNGARGLSSLSDGKMTCDNCKLSPAGQEMSFRLGAFLRSRYSDALGLGRHLNTTLVSFRAMQAARTIATGQGVTLGMFPGALPLVRYRPARDDVLLAATQSWPSWLLQDLWRGKVHLDNAWASERLTPEDREALSRFLPPGNAGLCERSPALCAMYVYDSWCVNASAGHEDPALQPLLPALQAVTRRLLWRLYGADPRDPENRGMGPLAGPLLREVLSSTFSSSSDDGSSSTSSTRLAVYVGPMPVVFAVLSGLGLFDAANTLAGYSPPVPQFGDAIAFEHTTVGAEHYVHVYQFTWVSGGTNASGYTGKRLEVSCMDAEGNTYASSATAHGCTVADMRRYLDSLGATEGQCFATGAALAAADCVGKDAPPGGSLCHMYRAKCPAAPCGGVSGTVADPSRGFACQDAELNKGTSYLAAAVVALGAPCVLAGSIFGLYFSGRICRWACFSKRLADV</sequence>
<keyword evidence="3" id="KW-1133">Transmembrane helix</keyword>
<dbReference type="InterPro" id="IPR000560">
    <property type="entry name" value="His_Pase_clade-2"/>
</dbReference>
<name>A0A061J1J6_TRYRA</name>
<keyword evidence="4" id="KW-0732">Signal</keyword>
<comment type="caution">
    <text evidence="5">The sequence shown here is derived from an EMBL/GenBank/DDBJ whole genome shotgun (WGS) entry which is preliminary data.</text>
</comment>
<dbReference type="EMBL" id="AUPL01004314">
    <property type="protein sequence ID" value="ESL07991.1"/>
    <property type="molecule type" value="Genomic_DNA"/>
</dbReference>
<keyword evidence="3" id="KW-0472">Membrane</keyword>
<dbReference type="Proteomes" id="UP000031737">
    <property type="component" value="Unassembled WGS sequence"/>
</dbReference>
<evidence type="ECO:0000256" key="1">
    <source>
        <dbReference type="ARBA" id="ARBA00005375"/>
    </source>
</evidence>
<dbReference type="SUPFAM" id="SSF53254">
    <property type="entry name" value="Phosphoglycerate mutase-like"/>
    <property type="match status" value="1"/>
</dbReference>
<keyword evidence="6" id="KW-1185">Reference proteome</keyword>
<comment type="similarity">
    <text evidence="1">Belongs to the histidine acid phosphatase family.</text>
</comment>
<dbReference type="InterPro" id="IPR029033">
    <property type="entry name" value="His_PPase_superfam"/>
</dbReference>
<protein>
    <recommendedName>
        <fullName evidence="7">Membrane-bound acid phosphatase 2</fullName>
    </recommendedName>
</protein>
<evidence type="ECO:0000256" key="4">
    <source>
        <dbReference type="SAM" id="SignalP"/>
    </source>
</evidence>
<evidence type="ECO:0008006" key="7">
    <source>
        <dbReference type="Google" id="ProtNLM"/>
    </source>
</evidence>
<keyword evidence="2" id="KW-0378">Hydrolase</keyword>
<feature type="chain" id="PRO_5001605792" description="Membrane-bound acid phosphatase 2" evidence="4">
    <location>
        <begin position="28"/>
        <end position="494"/>
    </location>
</feature>
<keyword evidence="3" id="KW-0812">Transmembrane</keyword>
<proteinExistence type="inferred from homology"/>
<feature type="transmembrane region" description="Helical" evidence="3">
    <location>
        <begin position="454"/>
        <end position="477"/>
    </location>
</feature>
<dbReference type="InterPro" id="IPR050645">
    <property type="entry name" value="Histidine_acid_phosphatase"/>
</dbReference>
<dbReference type="VEuPathDB" id="TriTrypDB:TRSC58_04314"/>
<evidence type="ECO:0000256" key="2">
    <source>
        <dbReference type="ARBA" id="ARBA00022801"/>
    </source>
</evidence>
<dbReference type="Gene3D" id="3.40.50.1240">
    <property type="entry name" value="Phosphoglycerate mutase-like"/>
    <property type="match status" value="1"/>
</dbReference>
<dbReference type="PANTHER" id="PTHR11567">
    <property type="entry name" value="ACID PHOSPHATASE-RELATED"/>
    <property type="match status" value="1"/>
</dbReference>
<evidence type="ECO:0000256" key="3">
    <source>
        <dbReference type="SAM" id="Phobius"/>
    </source>
</evidence>
<dbReference type="AlphaFoldDB" id="A0A061J1J6"/>
<dbReference type="OrthoDB" id="5821688at2759"/>
<evidence type="ECO:0000313" key="5">
    <source>
        <dbReference type="EMBL" id="ESL07991.1"/>
    </source>
</evidence>
<evidence type="ECO:0000313" key="6">
    <source>
        <dbReference type="Proteomes" id="UP000031737"/>
    </source>
</evidence>
<feature type="signal peptide" evidence="4">
    <location>
        <begin position="1"/>
        <end position="27"/>
    </location>
</feature>
<dbReference type="CDD" id="cd07061">
    <property type="entry name" value="HP_HAP_like"/>
    <property type="match status" value="1"/>
</dbReference>
<accession>A0A061J1J6</accession>
<dbReference type="Pfam" id="PF00328">
    <property type="entry name" value="His_Phos_2"/>
    <property type="match status" value="1"/>
</dbReference>
<dbReference type="GO" id="GO:0016791">
    <property type="term" value="F:phosphatase activity"/>
    <property type="evidence" value="ECO:0007669"/>
    <property type="project" value="TreeGrafter"/>
</dbReference>
<gene>
    <name evidence="5" type="ORF">TRSC58_04314</name>
</gene>
<dbReference type="PANTHER" id="PTHR11567:SF110">
    <property type="entry name" value="2-PHOSPHOXYLOSE PHOSPHATASE 1"/>
    <property type="match status" value="1"/>
</dbReference>
<reference evidence="5 6" key="1">
    <citation type="submission" date="2013-07" db="EMBL/GenBank/DDBJ databases">
        <authorList>
            <person name="Stoco P.H."/>
            <person name="Wagner G."/>
            <person name="Gerber A."/>
            <person name="Zaha A."/>
            <person name="Thompson C."/>
            <person name="Bartholomeu D.C."/>
            <person name="Luckemeyer D.D."/>
            <person name="Bahia D."/>
            <person name="Loreto E."/>
            <person name="Prestes E.B."/>
            <person name="Lima F.M."/>
            <person name="Rodrigues-Luiz G."/>
            <person name="Vallejo G.A."/>
            <person name="Filho J.F."/>
            <person name="Monteiro K.M."/>
            <person name="Tyler K.M."/>
            <person name="de Almeida L.G."/>
            <person name="Ortiz M.F."/>
            <person name="Siervo M.A."/>
            <person name="de Moraes M.H."/>
            <person name="Cunha O.L."/>
            <person name="Mendonca-Neto R."/>
            <person name="Silva R."/>
            <person name="Teixeira S.M."/>
            <person name="Murta S.M."/>
            <person name="Sincero T.C."/>
            <person name="Mendes T.A."/>
            <person name="Urmenyi T.P."/>
            <person name="Silva V.G."/>
            <person name="da Rocha W.D."/>
            <person name="Andersson B."/>
            <person name="Romanha A.J."/>
            <person name="Steindel M."/>
            <person name="de Vasconcelos A.T."/>
            <person name="Grisard E.C."/>
        </authorList>
    </citation>
    <scope>NUCLEOTIDE SEQUENCE [LARGE SCALE GENOMIC DNA]</scope>
    <source>
        <strain evidence="5 6">SC58</strain>
    </source>
</reference>
<organism evidence="5 6">
    <name type="scientific">Trypanosoma rangeli SC58</name>
    <dbReference type="NCBI Taxonomy" id="429131"/>
    <lineage>
        <taxon>Eukaryota</taxon>
        <taxon>Discoba</taxon>
        <taxon>Euglenozoa</taxon>
        <taxon>Kinetoplastea</taxon>
        <taxon>Metakinetoplastina</taxon>
        <taxon>Trypanosomatida</taxon>
        <taxon>Trypanosomatidae</taxon>
        <taxon>Trypanosoma</taxon>
        <taxon>Herpetosoma</taxon>
    </lineage>
</organism>